<comment type="subcellular location">
    <subcellularLocation>
        <location evidence="2">Mitochondrion inner membrane</location>
        <topology evidence="2">Single-pass membrane protein</topology>
    </subcellularLocation>
</comment>
<keyword evidence="9" id="KW-0472">Membrane</keyword>
<evidence type="ECO:0000256" key="4">
    <source>
        <dbReference type="ARBA" id="ARBA00016475"/>
    </source>
</evidence>
<dbReference type="Proteomes" id="UP000752171">
    <property type="component" value="Unassembled WGS sequence"/>
</dbReference>
<feature type="signal peptide" evidence="12">
    <location>
        <begin position="1"/>
        <end position="20"/>
    </location>
</feature>
<dbReference type="InterPro" id="IPR027896">
    <property type="entry name" value="UQCC3"/>
</dbReference>
<keyword evidence="12" id="KW-0732">Signal</keyword>
<dbReference type="OrthoDB" id="9884264at2759"/>
<evidence type="ECO:0000313" key="13">
    <source>
        <dbReference type="EMBL" id="KAG9263230.1"/>
    </source>
</evidence>
<dbReference type="GO" id="GO:0005743">
    <property type="term" value="C:mitochondrial inner membrane"/>
    <property type="evidence" value="ECO:0007669"/>
    <property type="project" value="UniProtKB-SubCell"/>
</dbReference>
<dbReference type="GO" id="GO:0034551">
    <property type="term" value="P:mitochondrial respiratory chain complex III assembly"/>
    <property type="evidence" value="ECO:0007669"/>
    <property type="project" value="InterPro"/>
</dbReference>
<comment type="function">
    <text evidence="1">Required for the assembly of the ubiquinol-cytochrome c reductase complex (mitochondrial respiratory chain complex III or cytochrome b-c1 complex), mediating cytochrome b recruitment and probably stabilization within the complex. Thereby, plays an important role in ATP production by mitochondria. Cardiolipin-binding protein, it may also control the cardiolipin composition of mitochondria membranes and their morphology.</text>
</comment>
<evidence type="ECO:0000313" key="14">
    <source>
        <dbReference type="Proteomes" id="UP000752171"/>
    </source>
</evidence>
<keyword evidence="5" id="KW-0812">Transmembrane</keyword>
<dbReference type="EMBL" id="JAICCE010000020">
    <property type="protein sequence ID" value="KAG9263230.1"/>
    <property type="molecule type" value="Genomic_DNA"/>
</dbReference>
<comment type="caution">
    <text evidence="13">The sequence shown here is derived from an EMBL/GenBank/DDBJ whole genome shotgun (WGS) entry which is preliminary data.</text>
</comment>
<feature type="chain" id="PRO_5035893243" description="Ubiquinol-cytochrome-c reductase complex assembly factor 3" evidence="12">
    <location>
        <begin position="21"/>
        <end position="109"/>
    </location>
</feature>
<keyword evidence="6" id="KW-0999">Mitochondrion inner membrane</keyword>
<feature type="region of interest" description="Disordered" evidence="11">
    <location>
        <begin position="75"/>
        <end position="109"/>
    </location>
</feature>
<protein>
    <recommendedName>
        <fullName evidence="4">Ubiquinol-cytochrome-c reductase complex assembly factor 3</fullName>
    </recommendedName>
</protein>
<dbReference type="PANTHER" id="PTHR36465">
    <property type="entry name" value="UBIQUINOL-CYTOCHROME-C REDUCTASE COMPLEX ASSEMBLY FACTOR 3"/>
    <property type="match status" value="1"/>
</dbReference>
<gene>
    <name evidence="13" type="primary">UQCC3</name>
    <name evidence="13" type="ORF">AMEX_G23239</name>
</gene>
<feature type="compositionally biased region" description="Basic and acidic residues" evidence="11">
    <location>
        <begin position="83"/>
        <end position="94"/>
    </location>
</feature>
<accession>A0A8T2KUI0</accession>
<reference evidence="13 14" key="1">
    <citation type="submission" date="2021-07" db="EMBL/GenBank/DDBJ databases">
        <authorList>
            <person name="Imarazene B."/>
            <person name="Zahm M."/>
            <person name="Klopp C."/>
            <person name="Cabau C."/>
            <person name="Beille S."/>
            <person name="Jouanno E."/>
            <person name="Castinel A."/>
            <person name="Lluch J."/>
            <person name="Gil L."/>
            <person name="Kuchtly C."/>
            <person name="Lopez Roques C."/>
            <person name="Donnadieu C."/>
            <person name="Parrinello H."/>
            <person name="Journot L."/>
            <person name="Du K."/>
            <person name="Schartl M."/>
            <person name="Retaux S."/>
            <person name="Guiguen Y."/>
        </authorList>
    </citation>
    <scope>NUCLEOTIDE SEQUENCE [LARGE SCALE GENOMIC DNA]</scope>
    <source>
        <strain evidence="13">Pach_M1</strain>
        <tissue evidence="13">Testis</tissue>
    </source>
</reference>
<evidence type="ECO:0000256" key="2">
    <source>
        <dbReference type="ARBA" id="ARBA00004434"/>
    </source>
</evidence>
<dbReference type="AlphaFoldDB" id="A0A8T2KUI0"/>
<keyword evidence="7" id="KW-1133">Transmembrane helix</keyword>
<sequence length="109" mass="11989">MSAMRTILTSIAAIAAVCSGLGMWKAVAPGEERKKEILKQLPESNPARMEESRNRNALMMQVLKDAADTNDNLARGYRSQKKKVPDSAELKRGEASLSESLSEKAIKRN</sequence>
<dbReference type="PANTHER" id="PTHR36465:SF1">
    <property type="entry name" value="UBIQUINOL-CYTOCHROME-C REDUCTASE COMPLEX ASSEMBLY FACTOR 3"/>
    <property type="match status" value="1"/>
</dbReference>
<evidence type="ECO:0000256" key="5">
    <source>
        <dbReference type="ARBA" id="ARBA00022692"/>
    </source>
</evidence>
<evidence type="ECO:0000256" key="3">
    <source>
        <dbReference type="ARBA" id="ARBA00006970"/>
    </source>
</evidence>
<evidence type="ECO:0000256" key="7">
    <source>
        <dbReference type="ARBA" id="ARBA00022989"/>
    </source>
</evidence>
<evidence type="ECO:0000256" key="10">
    <source>
        <dbReference type="ARBA" id="ARBA00023310"/>
    </source>
</evidence>
<evidence type="ECO:0000256" key="6">
    <source>
        <dbReference type="ARBA" id="ARBA00022792"/>
    </source>
</evidence>
<organism evidence="13 14">
    <name type="scientific">Astyanax mexicanus</name>
    <name type="common">Blind cave fish</name>
    <name type="synonym">Astyanax fasciatus mexicanus</name>
    <dbReference type="NCBI Taxonomy" id="7994"/>
    <lineage>
        <taxon>Eukaryota</taxon>
        <taxon>Metazoa</taxon>
        <taxon>Chordata</taxon>
        <taxon>Craniata</taxon>
        <taxon>Vertebrata</taxon>
        <taxon>Euteleostomi</taxon>
        <taxon>Actinopterygii</taxon>
        <taxon>Neopterygii</taxon>
        <taxon>Teleostei</taxon>
        <taxon>Ostariophysi</taxon>
        <taxon>Characiformes</taxon>
        <taxon>Characoidei</taxon>
        <taxon>Acestrorhamphidae</taxon>
        <taxon>Acestrorhamphinae</taxon>
        <taxon>Astyanax</taxon>
    </lineage>
</organism>
<comment type="similarity">
    <text evidence="3">Belongs to the UQCC3 family.</text>
</comment>
<proteinExistence type="inferred from homology"/>
<keyword evidence="8" id="KW-0496">Mitochondrion</keyword>
<dbReference type="Pfam" id="PF15141">
    <property type="entry name" value="UQCC3"/>
    <property type="match status" value="1"/>
</dbReference>
<evidence type="ECO:0000256" key="8">
    <source>
        <dbReference type="ARBA" id="ARBA00023128"/>
    </source>
</evidence>
<keyword evidence="10" id="KW-0066">ATP synthesis</keyword>
<evidence type="ECO:0000256" key="9">
    <source>
        <dbReference type="ARBA" id="ARBA00023136"/>
    </source>
</evidence>
<dbReference type="GO" id="GO:0006754">
    <property type="term" value="P:ATP biosynthetic process"/>
    <property type="evidence" value="ECO:0007669"/>
    <property type="project" value="UniProtKB-KW"/>
</dbReference>
<evidence type="ECO:0000256" key="12">
    <source>
        <dbReference type="SAM" id="SignalP"/>
    </source>
</evidence>
<evidence type="ECO:0000256" key="11">
    <source>
        <dbReference type="SAM" id="MobiDB-lite"/>
    </source>
</evidence>
<evidence type="ECO:0000256" key="1">
    <source>
        <dbReference type="ARBA" id="ARBA00002879"/>
    </source>
</evidence>
<name>A0A8T2KUI0_ASTMX</name>